<evidence type="ECO:0000313" key="9">
    <source>
        <dbReference type="Proteomes" id="UP001232245"/>
    </source>
</evidence>
<keyword evidence="3 6" id="KW-0812">Transmembrane</keyword>
<feature type="transmembrane region" description="Helical" evidence="6">
    <location>
        <begin position="337"/>
        <end position="357"/>
    </location>
</feature>
<dbReference type="NCBIfam" id="TIGR00361">
    <property type="entry name" value="ComEC_Rec2"/>
    <property type="match status" value="1"/>
</dbReference>
<dbReference type="CDD" id="cd07731">
    <property type="entry name" value="ComA-like_MBL-fold"/>
    <property type="match status" value="1"/>
</dbReference>
<dbReference type="PANTHER" id="PTHR30619:SF1">
    <property type="entry name" value="RECOMBINATION PROTEIN 2"/>
    <property type="match status" value="1"/>
</dbReference>
<evidence type="ECO:0000256" key="6">
    <source>
        <dbReference type="SAM" id="Phobius"/>
    </source>
</evidence>
<evidence type="ECO:0000256" key="4">
    <source>
        <dbReference type="ARBA" id="ARBA00022989"/>
    </source>
</evidence>
<evidence type="ECO:0000256" key="3">
    <source>
        <dbReference type="ARBA" id="ARBA00022692"/>
    </source>
</evidence>
<keyword evidence="9" id="KW-1185">Reference proteome</keyword>
<comment type="caution">
    <text evidence="8">The sequence shown here is derived from an EMBL/GenBank/DDBJ whole genome shotgun (WGS) entry which is preliminary data.</text>
</comment>
<dbReference type="InterPro" id="IPR004797">
    <property type="entry name" value="Competence_ComEC/Rec2"/>
</dbReference>
<comment type="subcellular location">
    <subcellularLocation>
        <location evidence="1">Cell membrane</location>
        <topology evidence="1">Multi-pass membrane protein</topology>
    </subcellularLocation>
</comment>
<keyword evidence="5 6" id="KW-0472">Membrane</keyword>
<evidence type="ECO:0000256" key="1">
    <source>
        <dbReference type="ARBA" id="ARBA00004651"/>
    </source>
</evidence>
<dbReference type="EMBL" id="JAUSTZ010000002">
    <property type="protein sequence ID" value="MDQ0224802.1"/>
    <property type="molecule type" value="Genomic_DNA"/>
</dbReference>
<dbReference type="Proteomes" id="UP001232245">
    <property type="component" value="Unassembled WGS sequence"/>
</dbReference>
<feature type="transmembrane region" description="Helical" evidence="6">
    <location>
        <begin position="312"/>
        <end position="330"/>
    </location>
</feature>
<feature type="domain" description="Metallo-beta-lactamase" evidence="7">
    <location>
        <begin position="370"/>
        <end position="580"/>
    </location>
</feature>
<organism evidence="8 9">
    <name type="scientific">Metabacillus niabensis</name>
    <dbReference type="NCBI Taxonomy" id="324854"/>
    <lineage>
        <taxon>Bacteria</taxon>
        <taxon>Bacillati</taxon>
        <taxon>Bacillota</taxon>
        <taxon>Bacilli</taxon>
        <taxon>Bacillales</taxon>
        <taxon>Bacillaceae</taxon>
        <taxon>Metabacillus</taxon>
    </lineage>
</organism>
<proteinExistence type="predicted"/>
<keyword evidence="2" id="KW-1003">Cell membrane</keyword>
<feature type="transmembrane region" description="Helical" evidence="6">
    <location>
        <begin position="92"/>
        <end position="114"/>
    </location>
</feature>
<name>A0ABT9YXT2_9BACI</name>
<evidence type="ECO:0000259" key="7">
    <source>
        <dbReference type="SMART" id="SM00849"/>
    </source>
</evidence>
<dbReference type="Pfam" id="PF03772">
    <property type="entry name" value="Competence"/>
    <property type="match status" value="1"/>
</dbReference>
<protein>
    <submittedName>
        <fullName evidence="8">Competence protein ComEC</fullName>
    </submittedName>
</protein>
<dbReference type="InterPro" id="IPR036866">
    <property type="entry name" value="RibonucZ/Hydroxyglut_hydro"/>
</dbReference>
<feature type="transmembrane region" description="Helical" evidence="6">
    <location>
        <begin position="250"/>
        <end position="272"/>
    </location>
</feature>
<accession>A0ABT9YXT2</accession>
<dbReference type="InterPro" id="IPR052159">
    <property type="entry name" value="Competence_DNA_uptake"/>
</dbReference>
<dbReference type="InterPro" id="IPR004477">
    <property type="entry name" value="ComEC_N"/>
</dbReference>
<feature type="transmembrane region" description="Helical" evidence="6">
    <location>
        <begin position="126"/>
        <end position="158"/>
    </location>
</feature>
<gene>
    <name evidence="8" type="ORF">J2S02_001131</name>
</gene>
<feature type="transmembrane region" description="Helical" evidence="6">
    <location>
        <begin position="215"/>
        <end position="238"/>
    </location>
</feature>
<feature type="transmembrane region" description="Helical" evidence="6">
    <location>
        <begin position="170"/>
        <end position="195"/>
    </location>
</feature>
<dbReference type="InterPro" id="IPR035681">
    <property type="entry name" value="ComA-like_MBL"/>
</dbReference>
<dbReference type="PANTHER" id="PTHR30619">
    <property type="entry name" value="DNA INTERNALIZATION/COMPETENCE PROTEIN COMEC/REC2"/>
    <property type="match status" value="1"/>
</dbReference>
<evidence type="ECO:0000256" key="2">
    <source>
        <dbReference type="ARBA" id="ARBA00022475"/>
    </source>
</evidence>
<evidence type="ECO:0000313" key="8">
    <source>
        <dbReference type="EMBL" id="MDQ0224802.1"/>
    </source>
</evidence>
<dbReference type="InterPro" id="IPR001279">
    <property type="entry name" value="Metallo-B-lactamas"/>
</dbReference>
<sequence>MPKLPTVPNAFNYKQYLYEHKIHWQYWVDEISQCKSEENNWYEKLLIIRKKSLEFIEEHFPKESAGIVQALLFGERSLLQQEIEIAYQELGIVHLLAISGLHVALLVSAFYYMLVICGVTHEKARLIMLIILPVYTILTGATPSVIRASFMVIVYLLIKHFKMKFSSVDVISFTCLVLLLINPYYLFQVGFQLSYVVSYGLLLSFKMVEQFTHSIVKLGLISLVAQLCSMPIILYNFYEISLLSLPMNMLFVPLYSYVILPFAIFSTVITVFSTTVGESIIHLFNQFLQFTHHIVLFSKKIPYTTVTTGKPPILFIIALTLSTIYFFYQLECTKKQVYKSVTILFLVIAIQLATPYINPNGKVVVLDVGQGDAIFIQRPFNKGNYLIDTGGKVTFQEEEWQKTNNQYSIANKVIIPYMKSLGVTKLDALFLTHGDMDHIGEAVPLMEGMAVNQLIIPEGFIRGELEEAVIRKAQEKQMNILIAKAGDKISLNQFFIHVLSPITLSDSKNDDSLVLLMDIGGLSWLFTGDAELEAEKRMIKRFPSLKVDILKLGHHGSKGSSSELFLDKLEPALALVSVGLNNRYQHPHTEVLDKLKERNIPLLRTDLQGSILYQFKGNRGTFSTHPPYDKVKVEKEKETTKS</sequence>
<dbReference type="SMART" id="SM00849">
    <property type="entry name" value="Lactamase_B"/>
    <property type="match status" value="1"/>
</dbReference>
<dbReference type="Gene3D" id="3.60.15.10">
    <property type="entry name" value="Ribonuclease Z/Hydroxyacylglutathione hydrolase-like"/>
    <property type="match status" value="1"/>
</dbReference>
<dbReference type="SUPFAM" id="SSF56281">
    <property type="entry name" value="Metallo-hydrolase/oxidoreductase"/>
    <property type="match status" value="1"/>
</dbReference>
<dbReference type="Pfam" id="PF00753">
    <property type="entry name" value="Lactamase_B"/>
    <property type="match status" value="1"/>
</dbReference>
<keyword evidence="4 6" id="KW-1133">Transmembrane helix</keyword>
<evidence type="ECO:0000256" key="5">
    <source>
        <dbReference type="ARBA" id="ARBA00023136"/>
    </source>
</evidence>
<reference evidence="8 9" key="1">
    <citation type="submission" date="2023-07" db="EMBL/GenBank/DDBJ databases">
        <title>Genomic Encyclopedia of Type Strains, Phase IV (KMG-IV): sequencing the most valuable type-strain genomes for metagenomic binning, comparative biology and taxonomic classification.</title>
        <authorList>
            <person name="Goeker M."/>
        </authorList>
    </citation>
    <scope>NUCLEOTIDE SEQUENCE [LARGE SCALE GENOMIC DNA]</scope>
    <source>
        <strain evidence="8 9">DSM 17723</strain>
    </source>
</reference>
<dbReference type="NCBIfam" id="TIGR00360">
    <property type="entry name" value="ComEC_N-term"/>
    <property type="match status" value="1"/>
</dbReference>